<sequence>MRYQLTGKEIALLRAVMGGRIPYIALGDVDIRFDNSAQIENELKLFHGKHREWLSYDTGAPVFDFEFKKTMMLCFNADREIKLDNKEDEYFYGYTNQYMSVKSHGPDTFYCEYYATIEDFQLNFYRFLGIRYQQNKFPVTPFRLILAKKWFDLLVKWHSKGDLKKIEKLCLKQGKNYDICLQILNDIKEVSCLTIVSTKVDTYESIRTNVFFDPMGVVRLTKRIGSKYQEQYILMQAETSQLPQISSHFEGNAHRIKQRAGFPKVISICIFVFLILVGLIKFIASIDTDDEISSSSISSGLPASNTTKEELMDIKAILATANQKILYPSQLGNYELFSESVSYRSGLDFTDLEIKYAFVNSKPSTPEYINYSCAKRTDPYALETKDLIDIQLTNGIHGYMDKGSYMTFDEAGFQCSLSPYKSSKEDVIAFAETLTNKAHIVENAIDLNQVTILKLPKEFTSDFYSTITFSNWYRSESKEANSEVSIYQSESSASLSLSYTIADKLGSELTDERVSKKKSVNDITVYTLKSKEVYFQKNNLHYYLSESPDLDLIKIIRSST</sequence>
<dbReference type="AlphaFoldDB" id="A0A6B8RWQ8"/>
<organism evidence="2 3">
    <name type="scientific">Paenibacillus psychroresistens</name>
    <dbReference type="NCBI Taxonomy" id="1778678"/>
    <lineage>
        <taxon>Bacteria</taxon>
        <taxon>Bacillati</taxon>
        <taxon>Bacillota</taxon>
        <taxon>Bacilli</taxon>
        <taxon>Bacillales</taxon>
        <taxon>Paenibacillaceae</taxon>
        <taxon>Paenibacillus</taxon>
    </lineage>
</organism>
<protein>
    <submittedName>
        <fullName evidence="2">Uncharacterized protein</fullName>
    </submittedName>
</protein>
<keyword evidence="1" id="KW-1133">Transmembrane helix</keyword>
<keyword evidence="1" id="KW-0812">Transmembrane</keyword>
<keyword evidence="1" id="KW-0472">Membrane</keyword>
<proteinExistence type="predicted"/>
<evidence type="ECO:0000313" key="2">
    <source>
        <dbReference type="EMBL" id="QGQ99518.1"/>
    </source>
</evidence>
<dbReference type="EMBL" id="CP034235">
    <property type="protein sequence ID" value="QGQ99518.1"/>
    <property type="molecule type" value="Genomic_DNA"/>
</dbReference>
<gene>
    <name evidence="2" type="ORF">EHS13_34000</name>
</gene>
<dbReference type="Proteomes" id="UP000426246">
    <property type="component" value="Chromosome"/>
</dbReference>
<dbReference type="KEGG" id="ppsc:EHS13_34000"/>
<accession>A0A6B8RWQ8</accession>
<reference evidence="3" key="1">
    <citation type="submission" date="2018-11" db="EMBL/GenBank/DDBJ databases">
        <title>Complete genome sequence of Paenibacillus sp. ML311-T8.</title>
        <authorList>
            <person name="Nam Y.-D."/>
            <person name="Kang J."/>
            <person name="Chung W.-H."/>
            <person name="Park Y.S."/>
        </authorList>
    </citation>
    <scope>NUCLEOTIDE SEQUENCE [LARGE SCALE GENOMIC DNA]</scope>
    <source>
        <strain evidence="3">ML311-T8</strain>
    </source>
</reference>
<evidence type="ECO:0000313" key="3">
    <source>
        <dbReference type="Proteomes" id="UP000426246"/>
    </source>
</evidence>
<dbReference type="RefSeq" id="WP_155704685.1">
    <property type="nucleotide sequence ID" value="NZ_CP034235.1"/>
</dbReference>
<keyword evidence="3" id="KW-1185">Reference proteome</keyword>
<name>A0A6B8RWQ8_9BACL</name>
<feature type="transmembrane region" description="Helical" evidence="1">
    <location>
        <begin position="265"/>
        <end position="284"/>
    </location>
</feature>
<evidence type="ECO:0000256" key="1">
    <source>
        <dbReference type="SAM" id="Phobius"/>
    </source>
</evidence>